<feature type="compositionally biased region" description="Acidic residues" evidence="9">
    <location>
        <begin position="442"/>
        <end position="460"/>
    </location>
</feature>
<evidence type="ECO:0000256" key="1">
    <source>
        <dbReference type="ARBA" id="ARBA00004123"/>
    </source>
</evidence>
<feature type="compositionally biased region" description="Gly residues" evidence="9">
    <location>
        <begin position="568"/>
        <end position="578"/>
    </location>
</feature>
<dbReference type="AlphaFoldDB" id="A0A2Y9HLL6"/>
<evidence type="ECO:0000313" key="11">
    <source>
        <dbReference type="RefSeq" id="XP_021550419.1"/>
    </source>
</evidence>
<keyword evidence="6" id="KW-0472">Membrane</keyword>
<keyword evidence="5" id="KW-0963">Cytoplasm</keyword>
<gene>
    <name evidence="11" type="primary">PIK3R5</name>
</gene>
<feature type="region of interest" description="Disordered" evidence="9">
    <location>
        <begin position="699"/>
        <end position="730"/>
    </location>
</feature>
<feature type="compositionally biased region" description="Basic and acidic residues" evidence="9">
    <location>
        <begin position="527"/>
        <end position="536"/>
    </location>
</feature>
<dbReference type="GO" id="GO:0005886">
    <property type="term" value="C:plasma membrane"/>
    <property type="evidence" value="ECO:0007669"/>
    <property type="project" value="UniProtKB-SubCell"/>
</dbReference>
<accession>A0A2Y9HLL6</accession>
<organism evidence="10 11">
    <name type="scientific">Neomonachus schauinslandi</name>
    <name type="common">Hawaiian monk seal</name>
    <name type="synonym">Monachus schauinslandi</name>
    <dbReference type="NCBI Taxonomy" id="29088"/>
    <lineage>
        <taxon>Eukaryota</taxon>
        <taxon>Metazoa</taxon>
        <taxon>Chordata</taxon>
        <taxon>Craniata</taxon>
        <taxon>Vertebrata</taxon>
        <taxon>Euteleostomi</taxon>
        <taxon>Mammalia</taxon>
        <taxon>Eutheria</taxon>
        <taxon>Laurasiatheria</taxon>
        <taxon>Carnivora</taxon>
        <taxon>Caniformia</taxon>
        <taxon>Pinnipedia</taxon>
        <taxon>Phocidae</taxon>
        <taxon>Monachinae</taxon>
        <taxon>Monachini</taxon>
        <taxon>Neomonachus</taxon>
    </lineage>
</organism>
<dbReference type="GO" id="GO:0005737">
    <property type="term" value="C:cytoplasm"/>
    <property type="evidence" value="ECO:0007669"/>
    <property type="project" value="UniProtKB-SubCell"/>
</dbReference>
<proteinExistence type="predicted"/>
<evidence type="ECO:0000256" key="8">
    <source>
        <dbReference type="ARBA" id="ARBA00040195"/>
    </source>
</evidence>
<feature type="region of interest" description="Disordered" evidence="9">
    <location>
        <begin position="439"/>
        <end position="465"/>
    </location>
</feature>
<reference evidence="11" key="1">
    <citation type="submission" date="2025-08" db="UniProtKB">
        <authorList>
            <consortium name="RefSeq"/>
        </authorList>
    </citation>
    <scope>IDENTIFICATION</scope>
    <source>
        <tissue evidence="11">Blood</tissue>
    </source>
</reference>
<keyword evidence="7" id="KW-0539">Nucleus</keyword>
<dbReference type="STRING" id="29088.A0A2Y9HLL6"/>
<dbReference type="InParanoid" id="A0A2Y9HLL6"/>
<dbReference type="CTD" id="23533"/>
<feature type="compositionally biased region" description="Low complexity" evidence="9">
    <location>
        <begin position="41"/>
        <end position="54"/>
    </location>
</feature>
<feature type="compositionally biased region" description="Low complexity" evidence="9">
    <location>
        <begin position="1"/>
        <end position="18"/>
    </location>
</feature>
<keyword evidence="4" id="KW-1003">Cell membrane</keyword>
<evidence type="ECO:0000256" key="4">
    <source>
        <dbReference type="ARBA" id="ARBA00022475"/>
    </source>
</evidence>
<evidence type="ECO:0000256" key="5">
    <source>
        <dbReference type="ARBA" id="ARBA00022490"/>
    </source>
</evidence>
<comment type="subcellular location">
    <subcellularLocation>
        <location evidence="2">Cell membrane</location>
        <topology evidence="2">Peripheral membrane protein</topology>
    </subcellularLocation>
    <subcellularLocation>
        <location evidence="3">Cytoplasm</location>
    </subcellularLocation>
    <subcellularLocation>
        <location evidence="1">Nucleus</location>
    </subcellularLocation>
</comment>
<feature type="region of interest" description="Disordered" evidence="9">
    <location>
        <begin position="564"/>
        <end position="616"/>
    </location>
</feature>
<dbReference type="PANTHER" id="PTHR15593">
    <property type="entry name" value="PHOSPHATIDYLINOSITOL 3-KINASE REGULATORY SUBUNIT"/>
    <property type="match status" value="1"/>
</dbReference>
<evidence type="ECO:0000256" key="2">
    <source>
        <dbReference type="ARBA" id="ARBA00004202"/>
    </source>
</evidence>
<protein>
    <recommendedName>
        <fullName evidence="8">Phosphoinositide 3-kinase regulatory subunit 5</fullName>
    </recommendedName>
</protein>
<evidence type="ECO:0000256" key="3">
    <source>
        <dbReference type="ARBA" id="ARBA00004496"/>
    </source>
</evidence>
<dbReference type="KEGG" id="nsu:110584628"/>
<dbReference type="GO" id="GO:0007186">
    <property type="term" value="P:G protein-coupled receptor signaling pathway"/>
    <property type="evidence" value="ECO:0007669"/>
    <property type="project" value="TreeGrafter"/>
</dbReference>
<dbReference type="PANTHER" id="PTHR15593:SF2">
    <property type="entry name" value="PHOSPHOINOSITIDE 3-KINASE REGULATORY SUBUNIT 5"/>
    <property type="match status" value="1"/>
</dbReference>
<name>A0A2Y9HLL6_NEOSC</name>
<evidence type="ECO:0000256" key="6">
    <source>
        <dbReference type="ARBA" id="ARBA00023136"/>
    </source>
</evidence>
<dbReference type="GeneID" id="110584628"/>
<dbReference type="GO" id="GO:0046935">
    <property type="term" value="F:1-phosphatidylinositol-3-kinase regulator activity"/>
    <property type="evidence" value="ECO:0007669"/>
    <property type="project" value="InterPro"/>
</dbReference>
<feature type="region of interest" description="Disordered" evidence="9">
    <location>
        <begin position="512"/>
        <end position="547"/>
    </location>
</feature>
<keyword evidence="10" id="KW-1185">Reference proteome</keyword>
<feature type="compositionally biased region" description="Pro residues" evidence="9">
    <location>
        <begin position="19"/>
        <end position="33"/>
    </location>
</feature>
<dbReference type="Pfam" id="PF10486">
    <property type="entry name" value="PI3K_1B_p101"/>
    <property type="match status" value="1"/>
</dbReference>
<feature type="region of interest" description="Disordered" evidence="9">
    <location>
        <begin position="1"/>
        <end position="99"/>
    </location>
</feature>
<evidence type="ECO:0000256" key="9">
    <source>
        <dbReference type="SAM" id="MobiDB-lite"/>
    </source>
</evidence>
<dbReference type="GO" id="GO:0005944">
    <property type="term" value="C:phosphatidylinositol 3-kinase complex, class IB"/>
    <property type="evidence" value="ECO:0007669"/>
    <property type="project" value="InterPro"/>
</dbReference>
<dbReference type="GO" id="GO:0005634">
    <property type="term" value="C:nucleus"/>
    <property type="evidence" value="ECO:0007669"/>
    <property type="project" value="UniProtKB-SubCell"/>
</dbReference>
<sequence length="1008" mass="109678">MRGPGARAPRPPGGARDPPGAPPRPAPPRPGVAPPLARSPSAAGADAGTRSAAPARRRGPDRTRAAGSRRWRGARRPAGTAGDDSGCSQGPRRARRTVSSMPWSAAYMGSASAAAPPPGQLACVSTAGACRSWSAGTQATSSSSWSRSCRKPESAYITFPQKQERKERTERESAAPFCTCDEPHAPLLSCPQVQEKGTYDLLAPLALLFYSTVLCTPHFPPDSDLLLKAARTYHRFLTWPVPYCSIYQELLTFIDAELKAPGITYQRLVRAEQGLPIRSHRSSTVTVLLLNPVEVQAEFLAVANKLSAPGHSPHSAYTTLLLHAFQATFGAHCDLPGLHGRLQSKSLAELEDIFTETAEAQELASGIGDAAEAREWLRTRLQAVGQKAGFPGVLDTAQPGQLRTIPIPVARCHTYSWNQDSFDILQEILLKEQELLQPGILGDDEEPEEEEEEEEEEDLETDGHCAQRDSVLSTSSAVFHDSTLSLASSQASGPTLSPQLLTSFVSGLSDGMDSGYVEDSEESSSEWPKRPGAQERRGHRRPGQKFNRIYKLFKSTSQLVLRRDSRGLEGGSGSGSGSGSSLPLRRAGSLCSPLDGLPPPPPPPTRAQRSRSLPQPKLSAQLPSWLLAPALRHQRRRPFLSGDEDPKASTLRVVVFGSDRISGKVARAYSNLRQLENNRPLLTRFFKLQFFYVPVKRSQGTGSSTCPPAASQTPPPPTDSPRHPNPAELESTNDISHYLGMLDPWYERNVLGLMHLPPEVLCQQSLKAETRPLDGSSAQLPILADMLLYYCRFAARPVLLQVYQTELTFVTGEKMKEIFIHSLELGHSAATRAIKASGPGSKRLGIDGDREAVPLTLQIIYSKGAISGRSRWSNMEKVCTSVNLSKACRKQEELDSSMEALTLNLTEVVKRQNPKSKKGFNQISTSQIKVDKVQIIGSNGCPFAVCLDQDERKILQSVVRCEVSPCYKPEKSSLRPQPQRTPDPPAQAPPDLCSLLCLPIMTFSGALP</sequence>
<feature type="region of interest" description="Disordered" evidence="9">
    <location>
        <begin position="968"/>
        <end position="987"/>
    </location>
</feature>
<dbReference type="Proteomes" id="UP000248481">
    <property type="component" value="Chromosome 15"/>
</dbReference>
<feature type="compositionally biased region" description="Low complexity" evidence="9">
    <location>
        <begin position="579"/>
        <end position="590"/>
    </location>
</feature>
<evidence type="ECO:0000256" key="7">
    <source>
        <dbReference type="ARBA" id="ARBA00023242"/>
    </source>
</evidence>
<evidence type="ECO:0000313" key="10">
    <source>
        <dbReference type="Proteomes" id="UP000248481"/>
    </source>
</evidence>
<dbReference type="InterPro" id="IPR019522">
    <property type="entry name" value="PIK3R5/6"/>
</dbReference>
<dbReference type="RefSeq" id="XP_021550419.1">
    <property type="nucleotide sequence ID" value="XM_021694744.2"/>
</dbReference>
<feature type="compositionally biased region" description="Pro residues" evidence="9">
    <location>
        <begin position="596"/>
        <end position="605"/>
    </location>
</feature>
<feature type="compositionally biased region" description="Low complexity" evidence="9">
    <location>
        <begin position="703"/>
        <end position="712"/>
    </location>
</feature>